<dbReference type="InterPro" id="IPR000571">
    <property type="entry name" value="Znf_CCCH"/>
</dbReference>
<dbReference type="PANTHER" id="PTHR24171">
    <property type="entry name" value="ANKYRIN REPEAT DOMAIN-CONTAINING PROTEIN 39-RELATED"/>
    <property type="match status" value="1"/>
</dbReference>
<evidence type="ECO:0000259" key="6">
    <source>
        <dbReference type="PROSITE" id="PS50103"/>
    </source>
</evidence>
<dbReference type="EMBL" id="FUEG01000007">
    <property type="protein sequence ID" value="SJL06299.1"/>
    <property type="molecule type" value="Genomic_DNA"/>
</dbReference>
<dbReference type="InterPro" id="IPR002110">
    <property type="entry name" value="Ankyrin_rpt"/>
</dbReference>
<feature type="repeat" description="ANK" evidence="3">
    <location>
        <begin position="98"/>
        <end position="130"/>
    </location>
</feature>
<gene>
    <name evidence="7" type="ORF">ARMOST_09635</name>
</gene>
<feature type="compositionally biased region" description="Gly residues" evidence="5">
    <location>
        <begin position="482"/>
        <end position="494"/>
    </location>
</feature>
<feature type="compositionally biased region" description="Polar residues" evidence="5">
    <location>
        <begin position="519"/>
        <end position="530"/>
    </location>
</feature>
<feature type="compositionally biased region" description="Polar residues" evidence="5">
    <location>
        <begin position="539"/>
        <end position="552"/>
    </location>
</feature>
<dbReference type="STRING" id="47428.A0A284RC16"/>
<evidence type="ECO:0000256" key="3">
    <source>
        <dbReference type="PROSITE-ProRule" id="PRU00023"/>
    </source>
</evidence>
<dbReference type="Pfam" id="PF14608">
    <property type="entry name" value="zf-CCCH_2"/>
    <property type="match status" value="2"/>
</dbReference>
<dbReference type="OMA" id="RYGSSCM"/>
<feature type="domain" description="C3H1-type" evidence="6">
    <location>
        <begin position="225"/>
        <end position="250"/>
    </location>
</feature>
<feature type="compositionally biased region" description="Basic and acidic residues" evidence="5">
    <location>
        <begin position="605"/>
        <end position="614"/>
    </location>
</feature>
<dbReference type="Gene3D" id="1.25.40.20">
    <property type="entry name" value="Ankyrin repeat-containing domain"/>
    <property type="match status" value="1"/>
</dbReference>
<keyword evidence="4" id="KW-0479">Metal-binding</keyword>
<dbReference type="Pfam" id="PF12796">
    <property type="entry name" value="Ank_2"/>
    <property type="match status" value="1"/>
</dbReference>
<dbReference type="SUPFAM" id="SSF48403">
    <property type="entry name" value="Ankyrin repeat"/>
    <property type="match status" value="1"/>
</dbReference>
<dbReference type="GO" id="GO:0085020">
    <property type="term" value="P:protein K6-linked ubiquitination"/>
    <property type="evidence" value="ECO:0007669"/>
    <property type="project" value="TreeGrafter"/>
</dbReference>
<feature type="region of interest" description="Disordered" evidence="5">
    <location>
        <begin position="385"/>
        <end position="447"/>
    </location>
</feature>
<evidence type="ECO:0000256" key="5">
    <source>
        <dbReference type="SAM" id="MobiDB-lite"/>
    </source>
</evidence>
<feature type="compositionally biased region" description="Polar residues" evidence="5">
    <location>
        <begin position="572"/>
        <end position="588"/>
    </location>
</feature>
<dbReference type="AlphaFoldDB" id="A0A284RC16"/>
<dbReference type="GO" id="GO:0008270">
    <property type="term" value="F:zinc ion binding"/>
    <property type="evidence" value="ECO:0007669"/>
    <property type="project" value="UniProtKB-KW"/>
</dbReference>
<keyword evidence="4" id="KW-0862">Zinc</keyword>
<dbReference type="SMART" id="SM00248">
    <property type="entry name" value="ANK"/>
    <property type="match status" value="1"/>
</dbReference>
<feature type="region of interest" description="Disordered" evidence="5">
    <location>
        <begin position="564"/>
        <end position="641"/>
    </location>
</feature>
<feature type="region of interest" description="Disordered" evidence="5">
    <location>
        <begin position="511"/>
        <end position="552"/>
    </location>
</feature>
<feature type="zinc finger region" description="C3H1-type" evidence="4">
    <location>
        <begin position="225"/>
        <end position="250"/>
    </location>
</feature>
<feature type="zinc finger region" description="C3H1-type" evidence="4">
    <location>
        <begin position="445"/>
        <end position="472"/>
    </location>
</feature>
<dbReference type="GO" id="GO:0010468">
    <property type="term" value="P:regulation of gene expression"/>
    <property type="evidence" value="ECO:0007669"/>
    <property type="project" value="UniProtKB-ARBA"/>
</dbReference>
<protein>
    <recommendedName>
        <fullName evidence="6">C3H1-type domain-containing protein</fullName>
    </recommendedName>
</protein>
<dbReference type="InterPro" id="IPR036770">
    <property type="entry name" value="Ankyrin_rpt-contain_sf"/>
</dbReference>
<keyword evidence="2 3" id="KW-0040">ANK repeat</keyword>
<reference evidence="8" key="1">
    <citation type="journal article" date="2017" name="Nat. Ecol. Evol.">
        <title>Genome expansion and lineage-specific genetic innovations in the forest pathogenic fungi Armillaria.</title>
        <authorList>
            <person name="Sipos G."/>
            <person name="Prasanna A.N."/>
            <person name="Walter M.C."/>
            <person name="O'Connor E."/>
            <person name="Balint B."/>
            <person name="Krizsan K."/>
            <person name="Kiss B."/>
            <person name="Hess J."/>
            <person name="Varga T."/>
            <person name="Slot J."/>
            <person name="Riley R."/>
            <person name="Boka B."/>
            <person name="Rigling D."/>
            <person name="Barry K."/>
            <person name="Lee J."/>
            <person name="Mihaltcheva S."/>
            <person name="LaButti K."/>
            <person name="Lipzen A."/>
            <person name="Waldron R."/>
            <person name="Moloney N.M."/>
            <person name="Sperisen C."/>
            <person name="Kredics L."/>
            <person name="Vagvoelgyi C."/>
            <person name="Patrignani A."/>
            <person name="Fitzpatrick D."/>
            <person name="Nagy I."/>
            <person name="Doyle S."/>
            <person name="Anderson J.B."/>
            <person name="Grigoriev I.V."/>
            <person name="Gueldener U."/>
            <person name="Muensterkoetter M."/>
            <person name="Nagy L.G."/>
        </authorList>
    </citation>
    <scope>NUCLEOTIDE SEQUENCE [LARGE SCALE GENOMIC DNA]</scope>
    <source>
        <strain evidence="8">C18/9</strain>
    </source>
</reference>
<feature type="region of interest" description="Disordered" evidence="5">
    <location>
        <begin position="286"/>
        <end position="330"/>
    </location>
</feature>
<keyword evidence="8" id="KW-1185">Reference proteome</keyword>
<feature type="region of interest" description="Disordered" evidence="5">
    <location>
        <begin position="477"/>
        <end position="497"/>
    </location>
</feature>
<keyword evidence="4" id="KW-0863">Zinc-finger</keyword>
<keyword evidence="1" id="KW-0677">Repeat</keyword>
<evidence type="ECO:0000256" key="4">
    <source>
        <dbReference type="PROSITE-ProRule" id="PRU00723"/>
    </source>
</evidence>
<proteinExistence type="predicted"/>
<evidence type="ECO:0000256" key="2">
    <source>
        <dbReference type="ARBA" id="ARBA00023043"/>
    </source>
</evidence>
<dbReference type="SMART" id="SM00356">
    <property type="entry name" value="ZnF_C3H1"/>
    <property type="match status" value="2"/>
</dbReference>
<organism evidence="7 8">
    <name type="scientific">Armillaria ostoyae</name>
    <name type="common">Armillaria root rot fungus</name>
    <dbReference type="NCBI Taxonomy" id="47428"/>
    <lineage>
        <taxon>Eukaryota</taxon>
        <taxon>Fungi</taxon>
        <taxon>Dikarya</taxon>
        <taxon>Basidiomycota</taxon>
        <taxon>Agaricomycotina</taxon>
        <taxon>Agaricomycetes</taxon>
        <taxon>Agaricomycetidae</taxon>
        <taxon>Agaricales</taxon>
        <taxon>Marasmiineae</taxon>
        <taxon>Physalacriaceae</taxon>
        <taxon>Armillaria</taxon>
    </lineage>
</organism>
<evidence type="ECO:0000313" key="8">
    <source>
        <dbReference type="Proteomes" id="UP000219338"/>
    </source>
</evidence>
<dbReference type="Proteomes" id="UP000219338">
    <property type="component" value="Unassembled WGS sequence"/>
</dbReference>
<feature type="compositionally biased region" description="Pro residues" evidence="5">
    <location>
        <begin position="321"/>
        <end position="330"/>
    </location>
</feature>
<name>A0A284RC16_ARMOS</name>
<dbReference type="PROSITE" id="PS50088">
    <property type="entry name" value="ANK_REPEAT"/>
    <property type="match status" value="1"/>
</dbReference>
<evidence type="ECO:0000313" key="7">
    <source>
        <dbReference type="EMBL" id="SJL06299.1"/>
    </source>
</evidence>
<dbReference type="OrthoDB" id="20872at2759"/>
<evidence type="ECO:0000256" key="1">
    <source>
        <dbReference type="ARBA" id="ARBA00022737"/>
    </source>
</evidence>
<dbReference type="GO" id="GO:0004842">
    <property type="term" value="F:ubiquitin-protein transferase activity"/>
    <property type="evidence" value="ECO:0007669"/>
    <property type="project" value="TreeGrafter"/>
</dbReference>
<dbReference type="PROSITE" id="PS50103">
    <property type="entry name" value="ZF_C3H1"/>
    <property type="match status" value="2"/>
</dbReference>
<feature type="compositionally biased region" description="Low complexity" evidence="5">
    <location>
        <begin position="630"/>
        <end position="640"/>
    </location>
</feature>
<sequence>MNPDPPTERESHEPEVRSDLKAARGLITTGFHVRFRAAVILSTVACLLAASRHPAIAQPSSSTMVSPLWKAASEGSLTDLDDLLANATVVDIEVKDHTGATPLIEAVKNGHVDVVSLLLEKGADPNNASSHGPPQQYTSDPAILELLTAAQAKVASQNAYQENGYTEDANGDAAKAPYYPSSYPYYPTLNSAPPMPEGTAYYPPPPSTADGMIPGGPGNLPPPDIARFIPCRYFPACRYGSSCMFLHPQAPYYQGPVSSPGHYPAPYDPMAQQPYQPNYYSLPPPSFQPPNGVPVNTPPTMNQGHSPSDMGPVPAHFSPNGAPPPLPYGPMSPMMSPSAYPHPGQLPVPMSIPPLPPLQHPLPPAPVGQSPHTVYPALPPAHPFAMRPDGTPFPPPPAGPVHFPDVNGSAKSPSLNPQPDSYGPSPARESFGHQRRGSARRGSFAGRKPPCLFFPSGRCKNGDECRFPHVLPDASQYFSSSRGGGPRPRGGHGANGFATIDEKLAGLSIRDDQAPRYQNGESSSKSQSDAGSRPKYSQGYKNGTNGFQNNKRVFQQIKQRLPSADDFPVLAGSTTPPVRSPSNGSLSTGIAGPTAAQVLQAPAPVRRDGTKEASRNVTPDPVHPAKDSDSSLTETSESPLVPATKLPISFAAVMAAPDVAKEVPVSA</sequence>
<feature type="domain" description="C3H1-type" evidence="6">
    <location>
        <begin position="445"/>
        <end position="472"/>
    </location>
</feature>
<feature type="compositionally biased region" description="Polar residues" evidence="5">
    <location>
        <begin position="409"/>
        <end position="419"/>
    </location>
</feature>
<accession>A0A284RC16</accession>
<dbReference type="PROSITE" id="PS50297">
    <property type="entry name" value="ANK_REP_REGION"/>
    <property type="match status" value="1"/>
</dbReference>
<dbReference type="PANTHER" id="PTHR24171:SF8">
    <property type="entry name" value="BRCA1-ASSOCIATED RING DOMAIN PROTEIN 1"/>
    <property type="match status" value="1"/>
</dbReference>